<reference evidence="5" key="1">
    <citation type="journal article" date="2023" name="Plant J.">
        <title>The genome of the king protea, Protea cynaroides.</title>
        <authorList>
            <person name="Chang J."/>
            <person name="Duong T.A."/>
            <person name="Schoeman C."/>
            <person name="Ma X."/>
            <person name="Roodt D."/>
            <person name="Barker N."/>
            <person name="Li Z."/>
            <person name="Van de Peer Y."/>
            <person name="Mizrachi E."/>
        </authorList>
    </citation>
    <scope>NUCLEOTIDE SEQUENCE</scope>
    <source>
        <tissue evidence="5">Young leaves</tissue>
    </source>
</reference>
<evidence type="ECO:0000256" key="1">
    <source>
        <dbReference type="SAM" id="Coils"/>
    </source>
</evidence>
<name>A0A9Q0HC51_9MAGN</name>
<evidence type="ECO:0000259" key="3">
    <source>
        <dbReference type="Pfam" id="PF04784"/>
    </source>
</evidence>
<sequence>MLHASGCSSSCPSSYQSWCLRSSANNELHGDGLKMSPRLSCHCSPFSDLDITLSDQSSLQLVLDKSSQNRSNASLASNGTPVPKSAAELVKEIAALEDEVMVLERHLLSLYRKAFEHHLATLPSAAMDKGPGSPLRKTGSVENVTNQSGFHKGTDMQRGARASVENNQTSPLHDPDDSDYQSFCSLLKLTSRKDPKNDTLRHHSLANLLCASLTDDVPETPDRLSEDIIKCISSIFCKIANPQLPHIGFSASPASSLSSSTLSPQDLSDIWSPRFSEDASSNPCQFEELKEKSDPYIEMIEVLRICVDGDKFNYAATMLKKFRSLVERLEKVDPNKMKREEKLAFWINIHNSLVMHAYLAYGLHHNRIKSTSLVLKAAYNVGGHSINSYVIQSSILGCQPRQSAPWLRTLFSPGAKFNTWSNGHVYALDYPEPLVHFALCSGTYSDPAVRVYKARSIFQDLKLAKEEFIQASTYIHNDTKIILPKLLYYYAKDASLDLPGLLEMDQAEDLAQTWYALNLIEIDRSPVPLAQTWYTLNLIEIDRSPVPSGLGDNG</sequence>
<feature type="region of interest" description="Disordered" evidence="2">
    <location>
        <begin position="124"/>
        <end position="177"/>
    </location>
</feature>
<feature type="region of interest" description="Disordered" evidence="2">
    <location>
        <begin position="64"/>
        <end position="84"/>
    </location>
</feature>
<dbReference type="PANTHER" id="PTHR23054:SF15">
    <property type="entry name" value="OS08G0515700 PROTEIN"/>
    <property type="match status" value="1"/>
</dbReference>
<dbReference type="InterPro" id="IPR006869">
    <property type="entry name" value="DUF547"/>
</dbReference>
<keyword evidence="1" id="KW-0175">Coiled coil</keyword>
<dbReference type="InterPro" id="IPR025757">
    <property type="entry name" value="MIP1_Leuzipper"/>
</dbReference>
<dbReference type="EMBL" id="JAMYWD010000008">
    <property type="protein sequence ID" value="KAJ4963846.1"/>
    <property type="molecule type" value="Genomic_DNA"/>
</dbReference>
<comment type="caution">
    <text evidence="5">The sequence shown here is derived from an EMBL/GenBank/DDBJ whole genome shotgun (WGS) entry which is preliminary data.</text>
</comment>
<feature type="compositionally biased region" description="Polar residues" evidence="2">
    <location>
        <begin position="69"/>
        <end position="80"/>
    </location>
</feature>
<proteinExistence type="predicted"/>
<feature type="compositionally biased region" description="Polar residues" evidence="2">
    <location>
        <begin position="140"/>
        <end position="149"/>
    </location>
</feature>
<evidence type="ECO:0000313" key="6">
    <source>
        <dbReference type="Proteomes" id="UP001141806"/>
    </source>
</evidence>
<dbReference type="Pfam" id="PF14389">
    <property type="entry name" value="Lzipper-MIP1"/>
    <property type="match status" value="1"/>
</dbReference>
<feature type="domain" description="DUF547" evidence="3">
    <location>
        <begin position="335"/>
        <end position="469"/>
    </location>
</feature>
<evidence type="ECO:0000313" key="5">
    <source>
        <dbReference type="EMBL" id="KAJ4963846.1"/>
    </source>
</evidence>
<dbReference type="PANTHER" id="PTHR23054">
    <property type="entry name" value="TERNARY COMPLEX FACTOR MIP1, LEUCINE-ZIPPER-RELATED"/>
    <property type="match status" value="1"/>
</dbReference>
<feature type="domain" description="Ternary complex factor MIP1 leucine-zipper" evidence="4">
    <location>
        <begin position="51"/>
        <end position="116"/>
    </location>
</feature>
<accession>A0A9Q0HC51</accession>
<evidence type="ECO:0000256" key="2">
    <source>
        <dbReference type="SAM" id="MobiDB-lite"/>
    </source>
</evidence>
<keyword evidence="6" id="KW-1185">Reference proteome</keyword>
<feature type="coiled-coil region" evidence="1">
    <location>
        <begin position="86"/>
        <end position="113"/>
    </location>
</feature>
<gene>
    <name evidence="5" type="ORF">NE237_023785</name>
</gene>
<dbReference type="Pfam" id="PF04784">
    <property type="entry name" value="DUF547"/>
    <property type="match status" value="1"/>
</dbReference>
<dbReference type="Proteomes" id="UP001141806">
    <property type="component" value="Unassembled WGS sequence"/>
</dbReference>
<dbReference type="OrthoDB" id="418495at2759"/>
<evidence type="ECO:0008006" key="7">
    <source>
        <dbReference type="Google" id="ProtNLM"/>
    </source>
</evidence>
<dbReference type="AlphaFoldDB" id="A0A9Q0HC51"/>
<organism evidence="5 6">
    <name type="scientific">Protea cynaroides</name>
    <dbReference type="NCBI Taxonomy" id="273540"/>
    <lineage>
        <taxon>Eukaryota</taxon>
        <taxon>Viridiplantae</taxon>
        <taxon>Streptophyta</taxon>
        <taxon>Embryophyta</taxon>
        <taxon>Tracheophyta</taxon>
        <taxon>Spermatophyta</taxon>
        <taxon>Magnoliopsida</taxon>
        <taxon>Proteales</taxon>
        <taxon>Proteaceae</taxon>
        <taxon>Protea</taxon>
    </lineage>
</organism>
<protein>
    <recommendedName>
        <fullName evidence="7">DUF547 domain-containing protein</fullName>
    </recommendedName>
</protein>
<evidence type="ECO:0000259" key="4">
    <source>
        <dbReference type="Pfam" id="PF14389"/>
    </source>
</evidence>